<dbReference type="InterPro" id="IPR012223">
    <property type="entry name" value="TEII"/>
</dbReference>
<proteinExistence type="inferred from homology"/>
<dbReference type="SUPFAM" id="SSF53474">
    <property type="entry name" value="alpha/beta-Hydrolases"/>
    <property type="match status" value="1"/>
</dbReference>
<dbReference type="STRING" id="1654360.EA58_20480"/>
<organism evidence="3 4">
    <name type="scientific">Photobacterium galatheae</name>
    <dbReference type="NCBI Taxonomy" id="1654360"/>
    <lineage>
        <taxon>Bacteria</taxon>
        <taxon>Pseudomonadati</taxon>
        <taxon>Pseudomonadota</taxon>
        <taxon>Gammaproteobacteria</taxon>
        <taxon>Vibrionales</taxon>
        <taxon>Vibrionaceae</taxon>
        <taxon>Photobacterium</taxon>
    </lineage>
</organism>
<dbReference type="Gene3D" id="3.40.50.1820">
    <property type="entry name" value="alpha/beta hydrolase"/>
    <property type="match status" value="1"/>
</dbReference>
<dbReference type="OrthoDB" id="8480037at2"/>
<dbReference type="InterPro" id="IPR029058">
    <property type="entry name" value="AB_hydrolase_fold"/>
</dbReference>
<dbReference type="Pfam" id="PF00975">
    <property type="entry name" value="Thioesterase"/>
    <property type="match status" value="1"/>
</dbReference>
<evidence type="ECO:0000256" key="1">
    <source>
        <dbReference type="ARBA" id="ARBA00007169"/>
    </source>
</evidence>
<gene>
    <name evidence="3" type="ORF">EA58_20480</name>
</gene>
<sequence>MSTHKTRVIYAFPHAGASASVYRPFCKEHEAEGSTLLQPVEMPGRGVLAREPEVTNLDGLAEQLADTIYRDFRQKQQQGIHEWATFGHSFGGVLSVVVTNVLANKYGMYPVFSVVSGSVPPSEQAEDDLHLWSDESLLEKMREDQGTPAIVLNEPVLAKRYVAQIRTDFQIRSQFLQRKAMQVSQPLILIAASDDPHVTEATIQAWQRHTAGETTLLHLNGDHFAVYQHWPVIRQVMEVDESNRLEEENRMDSWSVFQ</sequence>
<dbReference type="AlphaFoldDB" id="A0A066RHA5"/>
<feature type="domain" description="Thioesterase" evidence="2">
    <location>
        <begin position="9"/>
        <end position="228"/>
    </location>
</feature>
<evidence type="ECO:0000313" key="3">
    <source>
        <dbReference type="EMBL" id="KDM89830.1"/>
    </source>
</evidence>
<accession>A0A066RHA5</accession>
<dbReference type="EMBL" id="JMIB01000043">
    <property type="protein sequence ID" value="KDM89830.1"/>
    <property type="molecule type" value="Genomic_DNA"/>
</dbReference>
<evidence type="ECO:0000259" key="2">
    <source>
        <dbReference type="Pfam" id="PF00975"/>
    </source>
</evidence>
<keyword evidence="4" id="KW-1185">Reference proteome</keyword>
<dbReference type="Proteomes" id="UP000027192">
    <property type="component" value="Unassembled WGS sequence"/>
</dbReference>
<dbReference type="RefSeq" id="WP_051642253.1">
    <property type="nucleotide sequence ID" value="NZ_JAGSGC010000018.1"/>
</dbReference>
<keyword evidence="3" id="KW-0378">Hydrolase</keyword>
<dbReference type="GO" id="GO:0016787">
    <property type="term" value="F:hydrolase activity"/>
    <property type="evidence" value="ECO:0007669"/>
    <property type="project" value="UniProtKB-KW"/>
</dbReference>
<comment type="caution">
    <text evidence="3">The sequence shown here is derived from an EMBL/GenBank/DDBJ whole genome shotgun (WGS) entry which is preliminary data.</text>
</comment>
<dbReference type="GO" id="GO:0008610">
    <property type="term" value="P:lipid biosynthetic process"/>
    <property type="evidence" value="ECO:0007669"/>
    <property type="project" value="TreeGrafter"/>
</dbReference>
<reference evidence="3 4" key="1">
    <citation type="submission" date="2014-04" db="EMBL/GenBank/DDBJ databases">
        <title>Draft genome sequence of Photobacterium halotolerans S2753: a solonamide, ngercheumicin and holomycin producer.</title>
        <authorList>
            <person name="Machado H.R."/>
            <person name="Gram L."/>
        </authorList>
    </citation>
    <scope>NUCLEOTIDE SEQUENCE [LARGE SCALE GENOMIC DNA]</scope>
    <source>
        <strain evidence="3 4">S2753</strain>
    </source>
</reference>
<name>A0A066RHA5_9GAMM</name>
<comment type="similarity">
    <text evidence="1">Belongs to the thioesterase family.</text>
</comment>
<evidence type="ECO:0000313" key="4">
    <source>
        <dbReference type="Proteomes" id="UP000027192"/>
    </source>
</evidence>
<protein>
    <submittedName>
        <fullName evidence="3">Oleoyl-ACP hydrolase</fullName>
    </submittedName>
</protein>
<dbReference type="PANTHER" id="PTHR11487">
    <property type="entry name" value="THIOESTERASE"/>
    <property type="match status" value="1"/>
</dbReference>
<dbReference type="PANTHER" id="PTHR11487:SF0">
    <property type="entry name" value="S-ACYL FATTY ACID SYNTHASE THIOESTERASE, MEDIUM CHAIN"/>
    <property type="match status" value="1"/>
</dbReference>
<dbReference type="InterPro" id="IPR001031">
    <property type="entry name" value="Thioesterase"/>
</dbReference>